<comment type="caution">
    <text evidence="1">The sequence shown here is derived from an EMBL/GenBank/DDBJ whole genome shotgun (WGS) entry which is preliminary data.</text>
</comment>
<proteinExistence type="predicted"/>
<gene>
    <name evidence="1" type="ORF">SDC9_29383</name>
</gene>
<dbReference type="EMBL" id="VSSQ01000176">
    <property type="protein sequence ID" value="MPL83428.1"/>
    <property type="molecule type" value="Genomic_DNA"/>
</dbReference>
<sequence>MVFFGVPIRVAIGTIGMEPVWFGINSTSFSEQPANSAKRMFSVNMIVEIVGLFAAQACLDYQNQLKHILQKHTEKLFTFAENSHFHDQAQKSA</sequence>
<protein>
    <submittedName>
        <fullName evidence="1">Uncharacterized protein</fullName>
    </submittedName>
</protein>
<name>A0A644UWE6_9ZZZZ</name>
<accession>A0A644UWE6</accession>
<reference evidence="1" key="1">
    <citation type="submission" date="2019-08" db="EMBL/GenBank/DDBJ databases">
        <authorList>
            <person name="Kucharzyk K."/>
            <person name="Murdoch R.W."/>
            <person name="Higgins S."/>
            <person name="Loffler F."/>
        </authorList>
    </citation>
    <scope>NUCLEOTIDE SEQUENCE</scope>
</reference>
<dbReference type="AlphaFoldDB" id="A0A644UWE6"/>
<evidence type="ECO:0000313" key="1">
    <source>
        <dbReference type="EMBL" id="MPL83428.1"/>
    </source>
</evidence>
<organism evidence="1">
    <name type="scientific">bioreactor metagenome</name>
    <dbReference type="NCBI Taxonomy" id="1076179"/>
    <lineage>
        <taxon>unclassified sequences</taxon>
        <taxon>metagenomes</taxon>
        <taxon>ecological metagenomes</taxon>
    </lineage>
</organism>